<evidence type="ECO:0000256" key="1">
    <source>
        <dbReference type="SAM" id="Phobius"/>
    </source>
</evidence>
<accession>A0AA39LLP1</accession>
<feature type="transmembrane region" description="Helical" evidence="1">
    <location>
        <begin position="223"/>
        <end position="244"/>
    </location>
</feature>
<dbReference type="AlphaFoldDB" id="A0AA39LLP1"/>
<name>A0AA39LLP1_9BILA</name>
<organism evidence="2 3">
    <name type="scientific">Steinernema hermaphroditum</name>
    <dbReference type="NCBI Taxonomy" id="289476"/>
    <lineage>
        <taxon>Eukaryota</taxon>
        <taxon>Metazoa</taxon>
        <taxon>Ecdysozoa</taxon>
        <taxon>Nematoda</taxon>
        <taxon>Chromadorea</taxon>
        <taxon>Rhabditida</taxon>
        <taxon>Tylenchina</taxon>
        <taxon>Panagrolaimomorpha</taxon>
        <taxon>Strongyloidoidea</taxon>
        <taxon>Steinernematidae</taxon>
        <taxon>Steinernema</taxon>
    </lineage>
</organism>
<feature type="transmembrane region" description="Helical" evidence="1">
    <location>
        <begin position="21"/>
        <end position="44"/>
    </location>
</feature>
<dbReference type="Proteomes" id="UP001175271">
    <property type="component" value="Unassembled WGS sequence"/>
</dbReference>
<feature type="transmembrane region" description="Helical" evidence="1">
    <location>
        <begin position="91"/>
        <end position="111"/>
    </location>
</feature>
<keyword evidence="1" id="KW-0472">Membrane</keyword>
<protein>
    <submittedName>
        <fullName evidence="2">Uncharacterized protein</fullName>
    </submittedName>
</protein>
<evidence type="ECO:0000313" key="2">
    <source>
        <dbReference type="EMBL" id="KAK0401808.1"/>
    </source>
</evidence>
<feature type="transmembrane region" description="Helical" evidence="1">
    <location>
        <begin position="178"/>
        <end position="203"/>
    </location>
</feature>
<sequence length="300" mass="34315">MSTTNVTTDTPTPTDLTEFEVFGVCFFSTATAFCLLHFRILWVLSANGLYRSRECYRLLTQATIAQVLTGPGYMLLGLSRLFSFEPWRLPINLFISATRVEVFLTFVLALNRLKIIADLKYPNFMHTILAALGWIIGCTHFIVFVSPCCKYLARPFHYTITFDDSYPGSLLMKSIGSAYLLSMNALTLSVYLVFVAYIINLKLHSQPNTTSSSLARLWRERSILLYAFVRFLCDSTLTVFYYYGAPVLPTFLWIEIPLIYLHQIDKLLLPPLLFLMMCRSVRNEVFPFLKPRAKVVAVIV</sequence>
<comment type="caution">
    <text evidence="2">The sequence shown here is derived from an EMBL/GenBank/DDBJ whole genome shotgun (WGS) entry which is preliminary data.</text>
</comment>
<keyword evidence="1" id="KW-0812">Transmembrane</keyword>
<proteinExistence type="predicted"/>
<keyword evidence="1" id="KW-1133">Transmembrane helix</keyword>
<dbReference type="EMBL" id="JAUCMV010000004">
    <property type="protein sequence ID" value="KAK0401808.1"/>
    <property type="molecule type" value="Genomic_DNA"/>
</dbReference>
<keyword evidence="3" id="KW-1185">Reference proteome</keyword>
<gene>
    <name evidence="2" type="ORF">QR680_015984</name>
</gene>
<evidence type="ECO:0000313" key="3">
    <source>
        <dbReference type="Proteomes" id="UP001175271"/>
    </source>
</evidence>
<reference evidence="2" key="1">
    <citation type="submission" date="2023-06" db="EMBL/GenBank/DDBJ databases">
        <title>Genomic analysis of the entomopathogenic nematode Steinernema hermaphroditum.</title>
        <authorList>
            <person name="Schwarz E.M."/>
            <person name="Heppert J.K."/>
            <person name="Baniya A."/>
            <person name="Schwartz H.T."/>
            <person name="Tan C.-H."/>
            <person name="Antoshechkin I."/>
            <person name="Sternberg P.W."/>
            <person name="Goodrich-Blair H."/>
            <person name="Dillman A.R."/>
        </authorList>
    </citation>
    <scope>NUCLEOTIDE SEQUENCE</scope>
    <source>
        <strain evidence="2">PS9179</strain>
        <tissue evidence="2">Whole animal</tissue>
    </source>
</reference>
<feature type="transmembrane region" description="Helical" evidence="1">
    <location>
        <begin position="123"/>
        <end position="145"/>
    </location>
</feature>